<dbReference type="GO" id="GO:0004252">
    <property type="term" value="F:serine-type endopeptidase activity"/>
    <property type="evidence" value="ECO:0007669"/>
    <property type="project" value="UniProtKB-UniRule"/>
</dbReference>
<evidence type="ECO:0000256" key="2">
    <source>
        <dbReference type="ARBA" id="ARBA00022670"/>
    </source>
</evidence>
<name>A0A4R4WB48_9ACTN</name>
<feature type="compositionally biased region" description="Basic and acidic residues" evidence="7">
    <location>
        <begin position="396"/>
        <end position="409"/>
    </location>
</feature>
<dbReference type="PROSITE" id="PS00138">
    <property type="entry name" value="SUBTILASE_SER"/>
    <property type="match status" value="1"/>
</dbReference>
<dbReference type="EMBL" id="SMKP01000184">
    <property type="protein sequence ID" value="TDD13154.1"/>
    <property type="molecule type" value="Genomic_DNA"/>
</dbReference>
<keyword evidence="4 5" id="KW-0720">Serine protease</keyword>
<dbReference type="PANTHER" id="PTHR43806:SF11">
    <property type="entry name" value="CEREVISIN-RELATED"/>
    <property type="match status" value="1"/>
</dbReference>
<feature type="active site" description="Charge relay system" evidence="5">
    <location>
        <position position="206"/>
    </location>
</feature>
<sequence>MALLALAVIAGPTAGGAEAAVPPSNYLVVSALGVSSDEIQAVIAAKGGTILRHNEATGILTVRSSTAGFDGQLRRNPAVAAAGLSRSIGRAGRPARDIREAQPVPGYRGSTVYSPAAPLDIDPVPEPRPEPLESLQWDLDAVDGMSHESQAIHQGSWGVIVGVMDSGVDADHPDLASNLIPSRSRNLLLPGMAGHGAAPTTDSTGHGTQVAGHIAAAVNGLGISGVAPKTRLASLRVVTDDGYIFVQPVVDALTHAVDQGIDIVNMSFGLDPWLFACPDNPADSPTQQAEQRAIVVAMQRALDYAHDRGVLAVASEGNGNNITRRGIDLNNPTVDNHSPTFPSDSAHARAIDNSCLLLPAEAGHVVTVAATGPSGRKAHYSNYGTEQTDVAAPGGDIHDNPSNTRDDTKGSFSTASETVLQRQGLIDSNGNPSSPAVIRNCAVGGNSCAYYRYAQGTSFSSPMASGVAAILAARFGFADPLRRGEYNIDPTTIERRLYASATPRPCPAGGSYTYTLNLPNGTTEVLTHRCEGSLTRNGFYGRGVVNARNAATQN</sequence>
<keyword evidence="2 5" id="KW-0645">Protease</keyword>
<keyword evidence="11" id="KW-1185">Reference proteome</keyword>
<keyword evidence="8" id="KW-0732">Signal</keyword>
<evidence type="ECO:0000313" key="11">
    <source>
        <dbReference type="Proteomes" id="UP000294543"/>
    </source>
</evidence>
<feature type="active site" description="Charge relay system" evidence="5">
    <location>
        <position position="458"/>
    </location>
</feature>
<dbReference type="PANTHER" id="PTHR43806">
    <property type="entry name" value="PEPTIDASE S8"/>
    <property type="match status" value="1"/>
</dbReference>
<organism evidence="10 11">
    <name type="scientific">Nonomuraea diastatica</name>
    <dbReference type="NCBI Taxonomy" id="1848329"/>
    <lineage>
        <taxon>Bacteria</taxon>
        <taxon>Bacillati</taxon>
        <taxon>Actinomycetota</taxon>
        <taxon>Actinomycetes</taxon>
        <taxon>Streptosporangiales</taxon>
        <taxon>Streptosporangiaceae</taxon>
        <taxon>Nonomuraea</taxon>
    </lineage>
</organism>
<protein>
    <recommendedName>
        <fullName evidence="9">Peptidase S8/S53 domain-containing protein</fullName>
    </recommendedName>
</protein>
<dbReference type="Pfam" id="PF00082">
    <property type="entry name" value="Peptidase_S8"/>
    <property type="match status" value="1"/>
</dbReference>
<keyword evidence="3 5" id="KW-0378">Hydrolase</keyword>
<dbReference type="SUPFAM" id="SSF52743">
    <property type="entry name" value="Subtilisin-like"/>
    <property type="match status" value="1"/>
</dbReference>
<dbReference type="OrthoDB" id="9813435at2"/>
<dbReference type="InterPro" id="IPR015500">
    <property type="entry name" value="Peptidase_S8_subtilisin-rel"/>
</dbReference>
<comment type="caution">
    <text evidence="10">The sequence shown here is derived from an EMBL/GenBank/DDBJ whole genome shotgun (WGS) entry which is preliminary data.</text>
</comment>
<feature type="region of interest" description="Disordered" evidence="7">
    <location>
        <begin position="389"/>
        <end position="411"/>
    </location>
</feature>
<evidence type="ECO:0000256" key="5">
    <source>
        <dbReference type="PROSITE-ProRule" id="PRU01240"/>
    </source>
</evidence>
<dbReference type="PROSITE" id="PS00136">
    <property type="entry name" value="SUBTILASE_ASP"/>
    <property type="match status" value="1"/>
</dbReference>
<dbReference type="InterPro" id="IPR000209">
    <property type="entry name" value="Peptidase_S8/S53_dom"/>
</dbReference>
<evidence type="ECO:0000256" key="3">
    <source>
        <dbReference type="ARBA" id="ARBA00022801"/>
    </source>
</evidence>
<proteinExistence type="inferred from homology"/>
<dbReference type="InterPro" id="IPR023828">
    <property type="entry name" value="Peptidase_S8_Ser-AS"/>
</dbReference>
<dbReference type="PROSITE" id="PS51892">
    <property type="entry name" value="SUBTILASE"/>
    <property type="match status" value="1"/>
</dbReference>
<feature type="signal peptide" evidence="8">
    <location>
        <begin position="1"/>
        <end position="19"/>
    </location>
</feature>
<feature type="active site" description="Charge relay system" evidence="5">
    <location>
        <position position="165"/>
    </location>
</feature>
<dbReference type="Gene3D" id="3.40.50.200">
    <property type="entry name" value="Peptidase S8/S53 domain"/>
    <property type="match status" value="1"/>
</dbReference>
<evidence type="ECO:0000259" key="9">
    <source>
        <dbReference type="Pfam" id="PF00082"/>
    </source>
</evidence>
<feature type="domain" description="Peptidase S8/S53" evidence="9">
    <location>
        <begin position="158"/>
        <end position="476"/>
    </location>
</feature>
<dbReference type="InterPro" id="IPR022398">
    <property type="entry name" value="Peptidase_S8_His-AS"/>
</dbReference>
<comment type="similarity">
    <text evidence="1 5 6">Belongs to the peptidase S8 family.</text>
</comment>
<evidence type="ECO:0000256" key="4">
    <source>
        <dbReference type="ARBA" id="ARBA00022825"/>
    </source>
</evidence>
<dbReference type="PRINTS" id="PR00723">
    <property type="entry name" value="SUBTILISIN"/>
</dbReference>
<evidence type="ECO:0000256" key="8">
    <source>
        <dbReference type="SAM" id="SignalP"/>
    </source>
</evidence>
<reference evidence="10 11" key="1">
    <citation type="submission" date="2019-03" db="EMBL/GenBank/DDBJ databases">
        <title>Draft genome sequences of novel Actinobacteria.</title>
        <authorList>
            <person name="Sahin N."/>
            <person name="Ay H."/>
            <person name="Saygin H."/>
        </authorList>
    </citation>
    <scope>NUCLEOTIDE SEQUENCE [LARGE SCALE GENOMIC DNA]</scope>
    <source>
        <strain evidence="10 11">KC712</strain>
    </source>
</reference>
<evidence type="ECO:0000256" key="7">
    <source>
        <dbReference type="SAM" id="MobiDB-lite"/>
    </source>
</evidence>
<gene>
    <name evidence="10" type="ORF">E1294_41995</name>
</gene>
<dbReference type="Proteomes" id="UP000294543">
    <property type="component" value="Unassembled WGS sequence"/>
</dbReference>
<dbReference type="RefSeq" id="WP_132516680.1">
    <property type="nucleotide sequence ID" value="NZ_SMKP01000184.1"/>
</dbReference>
<dbReference type="AlphaFoldDB" id="A0A4R4WB48"/>
<dbReference type="InterPro" id="IPR050131">
    <property type="entry name" value="Peptidase_S8_subtilisin-like"/>
</dbReference>
<evidence type="ECO:0000313" key="10">
    <source>
        <dbReference type="EMBL" id="TDD13154.1"/>
    </source>
</evidence>
<dbReference type="InterPro" id="IPR023827">
    <property type="entry name" value="Peptidase_S8_Asp-AS"/>
</dbReference>
<accession>A0A4R4WB48</accession>
<dbReference type="GO" id="GO:0006508">
    <property type="term" value="P:proteolysis"/>
    <property type="evidence" value="ECO:0007669"/>
    <property type="project" value="UniProtKB-KW"/>
</dbReference>
<feature type="chain" id="PRO_5020250235" description="Peptidase S8/S53 domain-containing protein" evidence="8">
    <location>
        <begin position="20"/>
        <end position="554"/>
    </location>
</feature>
<evidence type="ECO:0000256" key="6">
    <source>
        <dbReference type="RuleBase" id="RU003355"/>
    </source>
</evidence>
<evidence type="ECO:0000256" key="1">
    <source>
        <dbReference type="ARBA" id="ARBA00011073"/>
    </source>
</evidence>
<dbReference type="PROSITE" id="PS00137">
    <property type="entry name" value="SUBTILASE_HIS"/>
    <property type="match status" value="1"/>
</dbReference>
<dbReference type="InterPro" id="IPR036852">
    <property type="entry name" value="Peptidase_S8/S53_dom_sf"/>
</dbReference>